<dbReference type="STRING" id="751945.Theos_1297"/>
<evidence type="ECO:0000256" key="1">
    <source>
        <dbReference type="ARBA" id="ARBA00004196"/>
    </source>
</evidence>
<dbReference type="GO" id="GO:0048029">
    <property type="term" value="F:monosaccharide binding"/>
    <property type="evidence" value="ECO:0007669"/>
    <property type="project" value="InterPro"/>
</dbReference>
<dbReference type="eggNOG" id="COG4213">
    <property type="taxonomic scope" value="Bacteria"/>
</dbReference>
<evidence type="ECO:0000256" key="2">
    <source>
        <dbReference type="ARBA" id="ARBA00022729"/>
    </source>
</evidence>
<comment type="subcellular location">
    <subcellularLocation>
        <location evidence="1">Cell envelope</location>
    </subcellularLocation>
</comment>
<evidence type="ECO:0000313" key="5">
    <source>
        <dbReference type="Proteomes" id="UP000000211"/>
    </source>
</evidence>
<dbReference type="GO" id="GO:0030288">
    <property type="term" value="C:outer membrane-bounded periplasmic space"/>
    <property type="evidence" value="ECO:0007669"/>
    <property type="project" value="TreeGrafter"/>
</dbReference>
<dbReference type="SUPFAM" id="SSF53822">
    <property type="entry name" value="Periplasmic binding protein-like I"/>
    <property type="match status" value="1"/>
</dbReference>
<gene>
    <name evidence="4" type="ORF">Theos_1297</name>
</gene>
<dbReference type="GO" id="GO:0015753">
    <property type="term" value="P:D-xylose transmembrane transport"/>
    <property type="evidence" value="ECO:0007669"/>
    <property type="project" value="InterPro"/>
</dbReference>
<evidence type="ECO:0000259" key="3">
    <source>
        <dbReference type="Pfam" id="PF13407"/>
    </source>
</evidence>
<dbReference type="OrthoDB" id="9769193at2"/>
<dbReference type="InterPro" id="IPR013456">
    <property type="entry name" value="XylF"/>
</dbReference>
<dbReference type="KEGG" id="tos:Theos_1297"/>
<feature type="domain" description="Periplasmic binding protein" evidence="3">
    <location>
        <begin position="29"/>
        <end position="285"/>
    </location>
</feature>
<dbReference type="Gene3D" id="3.40.50.2300">
    <property type="match status" value="2"/>
</dbReference>
<keyword evidence="5" id="KW-1185">Reference proteome</keyword>
<name>K7QV84_THEOS</name>
<dbReference type="InterPro" id="IPR028082">
    <property type="entry name" value="Peripla_BP_I"/>
</dbReference>
<sequence length="350" mass="38013">MVGKTLGLWAFVLALFWGLGLAQQRPIIVGVSWANFQEERWRRDEAAIKEQLARMGAQYVSTDAQSSAEKQLSDVDSLIARGVNALIILAWDKDAILPAVRKAQAAGIPVVAYDRLIADPYAFYISFDNVEVGRQQARAVYQVRPRGNYVFILGSPTDPNADLLHQGQLEVLQPAINRGEIRVVGKQYTEGWRPEVAQRNMEQILAANRNQVDAVVASNDGTAGGVIAALAAVGLAGRVPVSGQDGDWPALNRVARGLQTVSVWKDARELGRRAAEIAVLLARGTPPERIPGVQKFRVPGDPRNTVVNGVLLKPIPITRDNLNVVLEAGWITKEALCQGVSGPQAPQVCR</sequence>
<dbReference type="PANTHER" id="PTHR30036:SF1">
    <property type="entry name" value="D-XYLOSE-BINDING PERIPLASMIC PROTEIN"/>
    <property type="match status" value="1"/>
</dbReference>
<protein>
    <submittedName>
        <fullName evidence="4">D-xylose ABC transporter, substrate-binding protein</fullName>
    </submittedName>
</protein>
<dbReference type="Pfam" id="PF13407">
    <property type="entry name" value="Peripla_BP_4"/>
    <property type="match status" value="1"/>
</dbReference>
<dbReference type="EMBL" id="CP003249">
    <property type="protein sequence ID" value="AFV76336.1"/>
    <property type="molecule type" value="Genomic_DNA"/>
</dbReference>
<accession>K7QV84</accession>
<dbReference type="Proteomes" id="UP000000211">
    <property type="component" value="Chromosome"/>
</dbReference>
<keyword evidence="2" id="KW-0732">Signal</keyword>
<dbReference type="AlphaFoldDB" id="K7QV84"/>
<dbReference type="InterPro" id="IPR025997">
    <property type="entry name" value="SBP_2_dom"/>
</dbReference>
<organism evidence="4 5">
    <name type="scientific">Thermus oshimai JL-2</name>
    <dbReference type="NCBI Taxonomy" id="751945"/>
    <lineage>
        <taxon>Bacteria</taxon>
        <taxon>Thermotogati</taxon>
        <taxon>Deinococcota</taxon>
        <taxon>Deinococci</taxon>
        <taxon>Thermales</taxon>
        <taxon>Thermaceae</taxon>
        <taxon>Thermus</taxon>
    </lineage>
</organism>
<dbReference type="HOGENOM" id="CLU_037628_13_0_0"/>
<dbReference type="RefSeq" id="WP_016329525.1">
    <property type="nucleotide sequence ID" value="NC_019386.1"/>
</dbReference>
<dbReference type="InterPro" id="IPR050555">
    <property type="entry name" value="Bact_Solute-Bind_Prot2"/>
</dbReference>
<evidence type="ECO:0000313" key="4">
    <source>
        <dbReference type="EMBL" id="AFV76336.1"/>
    </source>
</evidence>
<proteinExistence type="predicted"/>
<dbReference type="CDD" id="cd19993">
    <property type="entry name" value="PBP1_ABC_xylose_binding-like"/>
    <property type="match status" value="1"/>
</dbReference>
<dbReference type="PATRIC" id="fig|751945.3.peg.1282"/>
<dbReference type="NCBIfam" id="TIGR02634">
    <property type="entry name" value="xylF"/>
    <property type="match status" value="1"/>
</dbReference>
<reference evidence="4 5" key="1">
    <citation type="journal article" date="2013" name="Genome Announc.">
        <title>Whole Genome Sequencing of Thermus oshimai JL-2 and Thermus thermophilus JL-18, Incomplete Denitrifiers from the United States Great Basin.</title>
        <authorList>
            <person name="Murugapiran S.K."/>
            <person name="Huntemann M."/>
            <person name="Wei C.L."/>
            <person name="Han J."/>
            <person name="Detter J.C."/>
            <person name="Han C.S."/>
            <person name="Erkkila T.H."/>
            <person name="Teshima H."/>
            <person name="Chen A."/>
            <person name="Kyrpides N."/>
            <person name="Mavrommatis K."/>
            <person name="Markowitz V."/>
            <person name="Szeto E."/>
            <person name="Ivanova N."/>
            <person name="Pagani I."/>
            <person name="Lam J."/>
            <person name="McDonald A.I."/>
            <person name="Dodsworth J.A."/>
            <person name="Pati A."/>
            <person name="Goodwin L."/>
            <person name="Peters L."/>
            <person name="Pitluck S."/>
            <person name="Woyke T."/>
            <person name="Hedlund B.P."/>
        </authorList>
    </citation>
    <scope>NUCLEOTIDE SEQUENCE</scope>
    <source>
        <strain evidence="4 5">JL-2</strain>
    </source>
</reference>
<dbReference type="PANTHER" id="PTHR30036">
    <property type="entry name" value="D-XYLOSE-BINDING PERIPLASMIC PROTEIN"/>
    <property type="match status" value="1"/>
</dbReference>